<reference evidence="2 3" key="1">
    <citation type="submission" date="2014-04" db="EMBL/GenBank/DDBJ databases">
        <authorList>
            <consortium name="DOE Joint Genome Institute"/>
            <person name="Kuo A."/>
            <person name="Martino E."/>
            <person name="Perotto S."/>
            <person name="Kohler A."/>
            <person name="Nagy L.G."/>
            <person name="Floudas D."/>
            <person name="Copeland A."/>
            <person name="Barry K.W."/>
            <person name="Cichocki N."/>
            <person name="Veneault-Fourrey C."/>
            <person name="LaButti K."/>
            <person name="Lindquist E.A."/>
            <person name="Lipzen A."/>
            <person name="Lundell T."/>
            <person name="Morin E."/>
            <person name="Murat C."/>
            <person name="Sun H."/>
            <person name="Tunlid A."/>
            <person name="Henrissat B."/>
            <person name="Grigoriev I.V."/>
            <person name="Hibbett D.S."/>
            <person name="Martin F."/>
            <person name="Nordberg H.P."/>
            <person name="Cantor M.N."/>
            <person name="Hua S.X."/>
        </authorList>
    </citation>
    <scope>NUCLEOTIDE SEQUENCE [LARGE SCALE GENOMIC DNA]</scope>
    <source>
        <strain evidence="2 3">Zn</strain>
    </source>
</reference>
<dbReference type="HOGENOM" id="CLU_1170938_0_0_1"/>
<dbReference type="InParanoid" id="A0A0C3H6G1"/>
<name>A0A0C3H6G1_OIDMZ</name>
<keyword evidence="1" id="KW-0812">Transmembrane</keyword>
<protein>
    <submittedName>
        <fullName evidence="2">Uncharacterized protein</fullName>
    </submittedName>
</protein>
<feature type="transmembrane region" description="Helical" evidence="1">
    <location>
        <begin position="140"/>
        <end position="169"/>
    </location>
</feature>
<reference evidence="3" key="2">
    <citation type="submission" date="2015-01" db="EMBL/GenBank/DDBJ databases">
        <title>Evolutionary Origins and Diversification of the Mycorrhizal Mutualists.</title>
        <authorList>
            <consortium name="DOE Joint Genome Institute"/>
            <consortium name="Mycorrhizal Genomics Consortium"/>
            <person name="Kohler A."/>
            <person name="Kuo A."/>
            <person name="Nagy L.G."/>
            <person name="Floudas D."/>
            <person name="Copeland A."/>
            <person name="Barry K.W."/>
            <person name="Cichocki N."/>
            <person name="Veneault-Fourrey C."/>
            <person name="LaButti K."/>
            <person name="Lindquist E.A."/>
            <person name="Lipzen A."/>
            <person name="Lundell T."/>
            <person name="Morin E."/>
            <person name="Murat C."/>
            <person name="Riley R."/>
            <person name="Ohm R."/>
            <person name="Sun H."/>
            <person name="Tunlid A."/>
            <person name="Henrissat B."/>
            <person name="Grigoriev I.V."/>
            <person name="Hibbett D.S."/>
            <person name="Martin F."/>
        </authorList>
    </citation>
    <scope>NUCLEOTIDE SEQUENCE [LARGE SCALE GENOMIC DNA]</scope>
    <source>
        <strain evidence="3">Zn</strain>
    </source>
</reference>
<keyword evidence="1" id="KW-1133">Transmembrane helix</keyword>
<sequence length="237" mass="26785">MPCPLYDKSLSTMSTMPSAPFARTDALGRPNFYHPISGALFVPDYFHQFLLPTIPELSVLPMQPLNWRFGVRPDRPFDITAGYCRHRSQNQPVSIPRLPASQPQYPTAYYLEQLQFYQDGPLPEEPDREEEPAPDLSKAWFVEAFCLVTLIVGAVVKTLFAAILAVFATGKMMWRRFLKERTWEFVVSALVATQIVRILPRIGGILNSIGGGMAEPPPLYVMMIPNRNQWTRAAVLS</sequence>
<dbReference type="Proteomes" id="UP000054321">
    <property type="component" value="Unassembled WGS sequence"/>
</dbReference>
<dbReference type="EMBL" id="KN832879">
    <property type="protein sequence ID" value="KIM98884.1"/>
    <property type="molecule type" value="Genomic_DNA"/>
</dbReference>
<organism evidence="2 3">
    <name type="scientific">Oidiodendron maius (strain Zn)</name>
    <dbReference type="NCBI Taxonomy" id="913774"/>
    <lineage>
        <taxon>Eukaryota</taxon>
        <taxon>Fungi</taxon>
        <taxon>Dikarya</taxon>
        <taxon>Ascomycota</taxon>
        <taxon>Pezizomycotina</taxon>
        <taxon>Leotiomycetes</taxon>
        <taxon>Leotiomycetes incertae sedis</taxon>
        <taxon>Myxotrichaceae</taxon>
        <taxon>Oidiodendron</taxon>
    </lineage>
</organism>
<dbReference type="AlphaFoldDB" id="A0A0C3H6G1"/>
<proteinExistence type="predicted"/>
<evidence type="ECO:0000256" key="1">
    <source>
        <dbReference type="SAM" id="Phobius"/>
    </source>
</evidence>
<keyword evidence="1" id="KW-0472">Membrane</keyword>
<dbReference type="OrthoDB" id="3523353at2759"/>
<accession>A0A0C3H6G1</accession>
<keyword evidence="3" id="KW-1185">Reference proteome</keyword>
<evidence type="ECO:0000313" key="3">
    <source>
        <dbReference type="Proteomes" id="UP000054321"/>
    </source>
</evidence>
<evidence type="ECO:0000313" key="2">
    <source>
        <dbReference type="EMBL" id="KIM98884.1"/>
    </source>
</evidence>
<gene>
    <name evidence="2" type="ORF">OIDMADRAFT_181378</name>
</gene>